<dbReference type="GeneTree" id="ENSGT00950000183126"/>
<evidence type="ECO:0000313" key="17">
    <source>
        <dbReference type="Proteomes" id="UP000694546"/>
    </source>
</evidence>
<evidence type="ECO:0000256" key="10">
    <source>
        <dbReference type="ARBA" id="ARBA00023170"/>
    </source>
</evidence>
<keyword evidence="5 14" id="KW-0732">Signal</keyword>
<keyword evidence="3" id="KW-0945">Host-virus interaction</keyword>
<dbReference type="PRINTS" id="PR01680">
    <property type="entry name" value="TNFACTORR6"/>
</dbReference>
<evidence type="ECO:0000256" key="1">
    <source>
        <dbReference type="ARBA" id="ARBA00004479"/>
    </source>
</evidence>
<evidence type="ECO:0000256" key="4">
    <source>
        <dbReference type="ARBA" id="ARBA00022692"/>
    </source>
</evidence>
<evidence type="ECO:0000256" key="7">
    <source>
        <dbReference type="ARBA" id="ARBA00022989"/>
    </source>
</evidence>
<dbReference type="GO" id="GO:0009897">
    <property type="term" value="C:external side of plasma membrane"/>
    <property type="evidence" value="ECO:0007669"/>
    <property type="project" value="TreeGrafter"/>
</dbReference>
<dbReference type="Ensembl" id="ENSGMOT00000035803.1">
    <property type="protein sequence ID" value="ENSGMOP00000054632.1"/>
    <property type="gene ID" value="ENSGMOG00000036200.1"/>
</dbReference>
<keyword evidence="8 13" id="KW-0472">Membrane</keyword>
<dbReference type="GO" id="GO:0006915">
    <property type="term" value="P:apoptotic process"/>
    <property type="evidence" value="ECO:0007669"/>
    <property type="project" value="InterPro"/>
</dbReference>
<accession>A0A8C5FQW5</accession>
<keyword evidence="7 13" id="KW-1133">Transmembrane helix</keyword>
<dbReference type="PROSITE" id="PS00652">
    <property type="entry name" value="TNFR_NGFR_1"/>
    <property type="match status" value="2"/>
</dbReference>
<dbReference type="PANTHER" id="PTHR46838">
    <property type="entry name" value="TUMOR NECROSIS FACTOR RECEPTOR SUPERFAMILY MEMBER 14"/>
    <property type="match status" value="1"/>
</dbReference>
<keyword evidence="2" id="KW-0597">Phosphoprotein</keyword>
<feature type="transmembrane region" description="Helical" evidence="13">
    <location>
        <begin position="201"/>
        <end position="222"/>
    </location>
</feature>
<feature type="disulfide bond" evidence="12">
    <location>
        <begin position="46"/>
        <end position="64"/>
    </location>
</feature>
<evidence type="ECO:0000256" key="5">
    <source>
        <dbReference type="ARBA" id="ARBA00022729"/>
    </source>
</evidence>
<evidence type="ECO:0000256" key="11">
    <source>
        <dbReference type="ARBA" id="ARBA00023180"/>
    </source>
</evidence>
<feature type="repeat" description="TNFR-Cys" evidence="12">
    <location>
        <begin position="66"/>
        <end position="108"/>
    </location>
</feature>
<dbReference type="InterPro" id="IPR008063">
    <property type="entry name" value="Fas_rcpt"/>
</dbReference>
<dbReference type="OMA" id="GLEICFP"/>
<dbReference type="GO" id="GO:0050829">
    <property type="term" value="P:defense response to Gram-negative bacterium"/>
    <property type="evidence" value="ECO:0007669"/>
    <property type="project" value="TreeGrafter"/>
</dbReference>
<dbReference type="GO" id="GO:0002720">
    <property type="term" value="P:positive regulation of cytokine production involved in immune response"/>
    <property type="evidence" value="ECO:0007669"/>
    <property type="project" value="TreeGrafter"/>
</dbReference>
<dbReference type="Proteomes" id="UP000694546">
    <property type="component" value="Chromosome 1"/>
</dbReference>
<evidence type="ECO:0000256" key="13">
    <source>
        <dbReference type="SAM" id="Phobius"/>
    </source>
</evidence>
<dbReference type="AlphaFoldDB" id="A0A8C5FQW5"/>
<dbReference type="FunFam" id="2.10.50.10:FF:000007">
    <property type="entry name" value="TNF receptor superfamily member 14"/>
    <property type="match status" value="1"/>
</dbReference>
<proteinExistence type="predicted"/>
<dbReference type="GO" id="GO:0006955">
    <property type="term" value="P:immune response"/>
    <property type="evidence" value="ECO:0007669"/>
    <property type="project" value="InterPro"/>
</dbReference>
<keyword evidence="9 12" id="KW-1015">Disulfide bond</keyword>
<evidence type="ECO:0000256" key="3">
    <source>
        <dbReference type="ARBA" id="ARBA00022581"/>
    </source>
</evidence>
<organism evidence="16 17">
    <name type="scientific">Gadus morhua</name>
    <name type="common">Atlantic cod</name>
    <dbReference type="NCBI Taxonomy" id="8049"/>
    <lineage>
        <taxon>Eukaryota</taxon>
        <taxon>Metazoa</taxon>
        <taxon>Chordata</taxon>
        <taxon>Craniata</taxon>
        <taxon>Vertebrata</taxon>
        <taxon>Euteleostomi</taxon>
        <taxon>Actinopterygii</taxon>
        <taxon>Neopterygii</taxon>
        <taxon>Teleostei</taxon>
        <taxon>Neoteleostei</taxon>
        <taxon>Acanthomorphata</taxon>
        <taxon>Zeiogadaria</taxon>
        <taxon>Gadariae</taxon>
        <taxon>Gadiformes</taxon>
        <taxon>Gadoidei</taxon>
        <taxon>Gadidae</taxon>
        <taxon>Gadus</taxon>
    </lineage>
</organism>
<feature type="chain" id="PRO_5034352104" description="TNFR-Cys domain-containing protein" evidence="14">
    <location>
        <begin position="24"/>
        <end position="269"/>
    </location>
</feature>
<evidence type="ECO:0000256" key="14">
    <source>
        <dbReference type="SAM" id="SignalP"/>
    </source>
</evidence>
<name>A0A8C5FQW5_GADMO</name>
<protein>
    <recommendedName>
        <fullName evidence="15">TNFR-Cys domain-containing protein</fullName>
    </recommendedName>
</protein>
<dbReference type="FunFam" id="2.10.50.10:FF:000065">
    <property type="entry name" value="TNF receptor superfamily member 14"/>
    <property type="match status" value="1"/>
</dbReference>
<dbReference type="SUPFAM" id="SSF57586">
    <property type="entry name" value="TNF receptor-like"/>
    <property type="match status" value="2"/>
</dbReference>
<dbReference type="GO" id="GO:0004888">
    <property type="term" value="F:transmembrane signaling receptor activity"/>
    <property type="evidence" value="ECO:0007669"/>
    <property type="project" value="InterPro"/>
</dbReference>
<reference evidence="16" key="1">
    <citation type="submission" date="2019-07" db="EMBL/GenBank/DDBJ databases">
        <authorList>
            <consortium name="Wellcome Sanger Institute Data Sharing"/>
        </authorList>
    </citation>
    <scope>NUCLEOTIDE SEQUENCE [LARGE SCALE GENOMIC DNA]</scope>
</reference>
<feature type="signal peptide" evidence="14">
    <location>
        <begin position="1"/>
        <end position="23"/>
    </location>
</feature>
<evidence type="ECO:0000256" key="2">
    <source>
        <dbReference type="ARBA" id="ARBA00022553"/>
    </source>
</evidence>
<reference evidence="16" key="3">
    <citation type="submission" date="2025-09" db="UniProtKB">
        <authorList>
            <consortium name="Ensembl"/>
        </authorList>
    </citation>
    <scope>IDENTIFICATION</scope>
</reference>
<evidence type="ECO:0000313" key="16">
    <source>
        <dbReference type="Ensembl" id="ENSGMOP00000054632.1"/>
    </source>
</evidence>
<evidence type="ECO:0000256" key="12">
    <source>
        <dbReference type="PROSITE-ProRule" id="PRU00206"/>
    </source>
</evidence>
<dbReference type="CDD" id="cd13405">
    <property type="entry name" value="TNFRSF14_teleost"/>
    <property type="match status" value="1"/>
</dbReference>
<dbReference type="Gene3D" id="2.10.50.10">
    <property type="entry name" value="Tumor Necrosis Factor Receptor, subunit A, domain 2"/>
    <property type="match status" value="3"/>
</dbReference>
<dbReference type="CDD" id="cd00185">
    <property type="entry name" value="TNFRSF"/>
    <property type="match status" value="1"/>
</dbReference>
<feature type="domain" description="TNFR-Cys" evidence="15">
    <location>
        <begin position="30"/>
        <end position="64"/>
    </location>
</feature>
<dbReference type="GO" id="GO:0007165">
    <property type="term" value="P:signal transduction"/>
    <property type="evidence" value="ECO:0007669"/>
    <property type="project" value="InterPro"/>
</dbReference>
<comment type="subcellular location">
    <subcellularLocation>
        <location evidence="1">Membrane</location>
        <topology evidence="1">Single-pass type I membrane protein</topology>
    </subcellularLocation>
</comment>
<dbReference type="SMART" id="SM00208">
    <property type="entry name" value="TNFR"/>
    <property type="match status" value="4"/>
</dbReference>
<dbReference type="PROSITE" id="PS50050">
    <property type="entry name" value="TNFR_NGFR_2"/>
    <property type="match status" value="2"/>
</dbReference>
<comment type="caution">
    <text evidence="12">Lacks conserved residue(s) required for the propagation of feature annotation.</text>
</comment>
<keyword evidence="6" id="KW-0677">Repeat</keyword>
<keyword evidence="10" id="KW-0675">Receptor</keyword>
<dbReference type="FunFam" id="2.10.50.10:FF:000009">
    <property type="entry name" value="Tumor necrosis factor receptor superfamily member 14"/>
    <property type="match status" value="1"/>
</dbReference>
<dbReference type="InterPro" id="IPR001368">
    <property type="entry name" value="TNFR/NGFR_Cys_rich_reg"/>
</dbReference>
<feature type="disulfide bond" evidence="12">
    <location>
        <begin position="67"/>
        <end position="82"/>
    </location>
</feature>
<dbReference type="GO" id="GO:0046642">
    <property type="term" value="P:negative regulation of alpha-beta T cell proliferation"/>
    <property type="evidence" value="ECO:0007669"/>
    <property type="project" value="TreeGrafter"/>
</dbReference>
<dbReference type="GO" id="GO:2000406">
    <property type="term" value="P:positive regulation of T cell migration"/>
    <property type="evidence" value="ECO:0007669"/>
    <property type="project" value="TreeGrafter"/>
</dbReference>
<evidence type="ECO:0000256" key="6">
    <source>
        <dbReference type="ARBA" id="ARBA00022737"/>
    </source>
</evidence>
<keyword evidence="17" id="KW-1185">Reference proteome</keyword>
<feature type="domain" description="TNFR-Cys" evidence="15">
    <location>
        <begin position="66"/>
        <end position="108"/>
    </location>
</feature>
<evidence type="ECO:0000256" key="8">
    <source>
        <dbReference type="ARBA" id="ARBA00023136"/>
    </source>
</evidence>
<evidence type="ECO:0000256" key="9">
    <source>
        <dbReference type="ARBA" id="ARBA00023157"/>
    </source>
</evidence>
<dbReference type="Pfam" id="PF00020">
    <property type="entry name" value="TNFR_c6"/>
    <property type="match status" value="1"/>
</dbReference>
<sequence length="269" mass="29724">MFISNAQFMLIMYLVLFELNVIGDNIAPAKCRQAEYRVGDECCPTCPPGMHVSRHCTEFRSTSCASCTEGTFQDGDNGREQCFSCKHCDPGLGLKVKRSCSSTSDAVCEVLDGFFCSDSNGGGCRAAQRHTVCRPGQYIGQRGTADKDTECLQCTHGTFSNGTSSSCENHIKCESVGLKLMRPGTDSTDSECREHGSERGYVAGIIPGVILVMALIAITIAINHRKKKIEKANLILDKKLDRKEEERRKVEVDRELTGKFLFHMFHCVE</sequence>
<feature type="disulfide bond" evidence="12">
    <location>
        <begin position="43"/>
        <end position="56"/>
    </location>
</feature>
<dbReference type="GO" id="GO:0050830">
    <property type="term" value="P:defense response to Gram-positive bacterium"/>
    <property type="evidence" value="ECO:0007669"/>
    <property type="project" value="TreeGrafter"/>
</dbReference>
<dbReference type="PANTHER" id="PTHR46838:SF1">
    <property type="entry name" value="TUMOR NECROSIS FACTOR RECEPTOR SUPERFAMILY MEMBER 14"/>
    <property type="match status" value="1"/>
</dbReference>
<reference evidence="16" key="2">
    <citation type="submission" date="2025-08" db="UniProtKB">
        <authorList>
            <consortium name="Ensembl"/>
        </authorList>
    </citation>
    <scope>IDENTIFICATION</scope>
</reference>
<keyword evidence="4 13" id="KW-0812">Transmembrane</keyword>
<keyword evidence="11" id="KW-0325">Glycoprotein</keyword>
<feature type="repeat" description="TNFR-Cys" evidence="12">
    <location>
        <begin position="30"/>
        <end position="64"/>
    </location>
</feature>
<evidence type="ECO:0000259" key="15">
    <source>
        <dbReference type="PROSITE" id="PS50050"/>
    </source>
</evidence>